<gene>
    <name evidence="1" type="ORF">I6N98_16925</name>
</gene>
<dbReference type="RefSeq" id="WP_198569500.1">
    <property type="nucleotide sequence ID" value="NZ_CP066167.1"/>
</dbReference>
<evidence type="ECO:0000313" key="1">
    <source>
        <dbReference type="EMBL" id="QQD18002.1"/>
    </source>
</evidence>
<dbReference type="EMBL" id="CP066167">
    <property type="protein sequence ID" value="QQD18002.1"/>
    <property type="molecule type" value="Genomic_DNA"/>
</dbReference>
<dbReference type="AlphaFoldDB" id="A0A7T4R0H2"/>
<accession>A0A7T4R0H2</accession>
<keyword evidence="2" id="KW-1185">Reference proteome</keyword>
<reference evidence="1 2" key="1">
    <citation type="submission" date="2020-12" db="EMBL/GenBank/DDBJ databases">
        <authorList>
            <person name="Shan Y."/>
        </authorList>
    </citation>
    <scope>NUCLEOTIDE SEQUENCE [LARGE SCALE GENOMIC DNA]</scope>
    <source>
        <strain evidence="2">csc3.9</strain>
    </source>
</reference>
<name>A0A7T4R0H2_9GAMM</name>
<organism evidence="1 2">
    <name type="scientific">Spongiibacter nanhainus</name>
    <dbReference type="NCBI Taxonomy" id="2794344"/>
    <lineage>
        <taxon>Bacteria</taxon>
        <taxon>Pseudomonadati</taxon>
        <taxon>Pseudomonadota</taxon>
        <taxon>Gammaproteobacteria</taxon>
        <taxon>Cellvibrionales</taxon>
        <taxon>Spongiibacteraceae</taxon>
        <taxon>Spongiibacter</taxon>
    </lineage>
</organism>
<proteinExistence type="predicted"/>
<dbReference type="Proteomes" id="UP000596063">
    <property type="component" value="Chromosome"/>
</dbReference>
<dbReference type="KEGG" id="snan:I6N98_16925"/>
<evidence type="ECO:0000313" key="2">
    <source>
        <dbReference type="Proteomes" id="UP000596063"/>
    </source>
</evidence>
<protein>
    <submittedName>
        <fullName evidence="1">Uncharacterized protein</fullName>
    </submittedName>
</protein>
<sequence length="124" mass="13768">MSDTILDPELAALLDKTALVGLSYFDVNGDALQQRMLAGTVVRVTPKDGITLRQSNDDEFTLPSSMAPWFLAPAGDYRTSDGETVSNPDYLVTWNVHRCQDDDKPEGEHQWWEWVANTTPPSVG</sequence>